<evidence type="ECO:0000256" key="3">
    <source>
        <dbReference type="ARBA" id="ARBA00022946"/>
    </source>
</evidence>
<gene>
    <name evidence="9" type="primary">LOC116296681</name>
</gene>
<dbReference type="Pfam" id="PF05347">
    <property type="entry name" value="Complex1_LYR"/>
    <property type="match status" value="1"/>
</dbReference>
<dbReference type="GO" id="GO:0005739">
    <property type="term" value="C:mitochondrion"/>
    <property type="evidence" value="ECO:0007669"/>
    <property type="project" value="UniProtKB-SubCell"/>
</dbReference>
<comment type="similarity">
    <text evidence="2">Belongs to the complex I LYR family.</text>
</comment>
<keyword evidence="8" id="KW-1185">Reference proteome</keyword>
<sequence>MAARLPPKTLNFKQFLVRRQVLTLYREIMKTLKEVPNAQHREDLKVWARDEFKQNKNEKDEASIQHMIYHGQQILKEIASSLAMAK</sequence>
<evidence type="ECO:0000256" key="6">
    <source>
        <dbReference type="ARBA" id="ARBA00044735"/>
    </source>
</evidence>
<keyword evidence="3" id="KW-0809">Transit peptide</keyword>
<dbReference type="PANTHER" id="PTHR13675">
    <property type="entry name" value="LYR MOTIF-CONTAINING PROTEIN 2"/>
    <property type="match status" value="1"/>
</dbReference>
<evidence type="ECO:0000256" key="1">
    <source>
        <dbReference type="ARBA" id="ARBA00004173"/>
    </source>
</evidence>
<dbReference type="InterPro" id="IPR045293">
    <property type="entry name" value="Complex1_LYR_LYRM2"/>
</dbReference>
<comment type="function">
    <text evidence="6">Involved in efficient integration of the N-module into mitochondrial respiratory chain complex I.</text>
</comment>
<dbReference type="AlphaFoldDB" id="A0A6P8HZ76"/>
<evidence type="ECO:0000256" key="5">
    <source>
        <dbReference type="ARBA" id="ARBA00026235"/>
    </source>
</evidence>
<protein>
    <recommendedName>
        <fullName evidence="5">LYR motif-containing protein 2</fullName>
    </recommendedName>
</protein>
<evidence type="ECO:0000256" key="2">
    <source>
        <dbReference type="ARBA" id="ARBA00009508"/>
    </source>
</evidence>
<dbReference type="GeneID" id="116296681"/>
<dbReference type="RefSeq" id="XP_031560596.1">
    <property type="nucleotide sequence ID" value="XM_031704736.1"/>
</dbReference>
<comment type="subcellular location">
    <subcellularLocation>
        <location evidence="1">Mitochondrion</location>
    </subcellularLocation>
</comment>
<dbReference type="InParanoid" id="A0A6P8HZ76"/>
<dbReference type="CDD" id="cd20262">
    <property type="entry name" value="Complex1_LYR_LYRM2"/>
    <property type="match status" value="1"/>
</dbReference>
<dbReference type="InterPro" id="IPR008011">
    <property type="entry name" value="Complex1_LYR_dom"/>
</dbReference>
<reference evidence="9" key="1">
    <citation type="submission" date="2025-08" db="UniProtKB">
        <authorList>
            <consortium name="RefSeq"/>
        </authorList>
    </citation>
    <scope>IDENTIFICATION</scope>
    <source>
        <tissue evidence="9">Tentacle</tissue>
    </source>
</reference>
<proteinExistence type="inferred from homology"/>
<evidence type="ECO:0000256" key="4">
    <source>
        <dbReference type="ARBA" id="ARBA00023128"/>
    </source>
</evidence>
<dbReference type="PANTHER" id="PTHR13675:SF0">
    <property type="entry name" value="LYR MOTIF-CONTAINING PROTEIN 2"/>
    <property type="match status" value="1"/>
</dbReference>
<feature type="domain" description="Complex 1 LYR protein" evidence="7">
    <location>
        <begin position="19"/>
        <end position="76"/>
    </location>
</feature>
<accession>A0A6P8HZ76</accession>
<name>A0A6P8HZ76_ACTTE</name>
<evidence type="ECO:0000313" key="8">
    <source>
        <dbReference type="Proteomes" id="UP000515163"/>
    </source>
</evidence>
<evidence type="ECO:0000259" key="7">
    <source>
        <dbReference type="Pfam" id="PF05347"/>
    </source>
</evidence>
<dbReference type="OrthoDB" id="74240at2759"/>
<keyword evidence="4" id="KW-0496">Mitochondrion</keyword>
<dbReference type="KEGG" id="aten:116296681"/>
<organism evidence="8 9">
    <name type="scientific">Actinia tenebrosa</name>
    <name type="common">Australian red waratah sea anemone</name>
    <dbReference type="NCBI Taxonomy" id="6105"/>
    <lineage>
        <taxon>Eukaryota</taxon>
        <taxon>Metazoa</taxon>
        <taxon>Cnidaria</taxon>
        <taxon>Anthozoa</taxon>
        <taxon>Hexacorallia</taxon>
        <taxon>Actiniaria</taxon>
        <taxon>Actiniidae</taxon>
        <taxon>Actinia</taxon>
    </lineage>
</organism>
<dbReference type="FunCoup" id="A0A6P8HZ76">
    <property type="interactions" value="778"/>
</dbReference>
<dbReference type="Proteomes" id="UP000515163">
    <property type="component" value="Unplaced"/>
</dbReference>
<evidence type="ECO:0000313" key="9">
    <source>
        <dbReference type="RefSeq" id="XP_031560596.1"/>
    </source>
</evidence>